<feature type="compositionally biased region" description="Acidic residues" evidence="1">
    <location>
        <begin position="25"/>
        <end position="34"/>
    </location>
</feature>
<proteinExistence type="predicted"/>
<dbReference type="STRING" id="883156.HMPREF9282_02112"/>
<dbReference type="RefSeq" id="WP_006556996.1">
    <property type="nucleotide sequence ID" value="NZ_JH992939.1"/>
</dbReference>
<keyword evidence="3" id="KW-1185">Reference proteome</keyword>
<accession>K9DJ22</accession>
<evidence type="ECO:0000313" key="3">
    <source>
        <dbReference type="Proteomes" id="UP000009891"/>
    </source>
</evidence>
<gene>
    <name evidence="2" type="ORF">HMPREF9282_02112</name>
</gene>
<reference evidence="2 3" key="1">
    <citation type="submission" date="2012-09" db="EMBL/GenBank/DDBJ databases">
        <title>The Genome Sequence of Veillonella ratti ACS-216-V-COL6B.</title>
        <authorList>
            <consortium name="The Broad Institute Genome Sequencing Platform"/>
            <person name="Earl A."/>
            <person name="Ward D."/>
            <person name="Feldgarden M."/>
            <person name="Gevers D."/>
            <person name="Saerens B."/>
            <person name="Vaneechoutte M."/>
            <person name="Walker B."/>
            <person name="Young S.K."/>
            <person name="Zeng Q."/>
            <person name="Gargeya S."/>
            <person name="Fitzgerald M."/>
            <person name="Haas B."/>
            <person name="Abouelleil A."/>
            <person name="Alvarado L."/>
            <person name="Arachchi H.M."/>
            <person name="Berlin A."/>
            <person name="Chapman S.B."/>
            <person name="Goldberg J."/>
            <person name="Griggs A."/>
            <person name="Gujja S."/>
            <person name="Hansen M."/>
            <person name="Howarth C."/>
            <person name="Imamovic A."/>
            <person name="Larimer J."/>
            <person name="McCowen C."/>
            <person name="Montmayeur A."/>
            <person name="Murphy C."/>
            <person name="Neiman D."/>
            <person name="Pearson M."/>
            <person name="Priest M."/>
            <person name="Roberts A."/>
            <person name="Saif S."/>
            <person name="Shea T."/>
            <person name="Sisk P."/>
            <person name="Sykes S."/>
            <person name="Wortman J."/>
            <person name="Nusbaum C."/>
            <person name="Birren B."/>
        </authorList>
    </citation>
    <scope>NUCLEOTIDE SEQUENCE [LARGE SCALE GENOMIC DNA]</scope>
    <source>
        <strain evidence="2 3">ACS-216-V-Col6b</strain>
    </source>
</reference>
<dbReference type="EMBL" id="AHAF01000023">
    <property type="protein sequence ID" value="EKU77395.1"/>
    <property type="molecule type" value="Genomic_DNA"/>
</dbReference>
<dbReference type="HOGENOM" id="CLU_1814993_0_0_9"/>
<organism evidence="2 3">
    <name type="scientific">Veillonella seminalis ACS-216-V-Col6b</name>
    <dbReference type="NCBI Taxonomy" id="883156"/>
    <lineage>
        <taxon>Bacteria</taxon>
        <taxon>Bacillati</taxon>
        <taxon>Bacillota</taxon>
        <taxon>Negativicutes</taxon>
        <taxon>Veillonellales</taxon>
        <taxon>Veillonellaceae</taxon>
        <taxon>Veillonella</taxon>
    </lineage>
</organism>
<dbReference type="Proteomes" id="UP000009891">
    <property type="component" value="Unassembled WGS sequence"/>
</dbReference>
<evidence type="ECO:0000313" key="2">
    <source>
        <dbReference type="EMBL" id="EKU77395.1"/>
    </source>
</evidence>
<feature type="compositionally biased region" description="Basic and acidic residues" evidence="1">
    <location>
        <begin position="56"/>
        <end position="67"/>
    </location>
</feature>
<protein>
    <submittedName>
        <fullName evidence="2">Uncharacterized protein</fullName>
    </submittedName>
</protein>
<evidence type="ECO:0000256" key="1">
    <source>
        <dbReference type="SAM" id="MobiDB-lite"/>
    </source>
</evidence>
<sequence>MEENKYTLTGDESKKEEIQNATFTDDADVEETSNTEDQPVPGKNQEQVNTEEEVADAQKKEEEPPKSYKDKELAFIKFSDFLSKRLDVIANCAGLLIDTSNDGNYATKQAIVRKEAEEINLIINYINQELKEVKQCLKNGKK</sequence>
<name>K9DJ22_9FIRM</name>
<comment type="caution">
    <text evidence="2">The sequence shown here is derived from an EMBL/GenBank/DDBJ whole genome shotgun (WGS) entry which is preliminary data.</text>
</comment>
<dbReference type="AlphaFoldDB" id="K9DJ22"/>
<feature type="region of interest" description="Disordered" evidence="1">
    <location>
        <begin position="1"/>
        <end position="67"/>
    </location>
</feature>
<dbReference type="PATRIC" id="fig|883156.3.peg.2065"/>